<comment type="caution">
    <text evidence="2">The sequence shown here is derived from an EMBL/GenBank/DDBJ whole genome shotgun (WGS) entry which is preliminary data.</text>
</comment>
<protein>
    <submittedName>
        <fullName evidence="2">SDR family oxidoreductase</fullName>
    </submittedName>
</protein>
<dbReference type="Gene3D" id="3.90.25.10">
    <property type="entry name" value="UDP-galactose 4-epimerase, domain 1"/>
    <property type="match status" value="1"/>
</dbReference>
<organism evidence="2 3">
    <name type="scientific">Viridibacterium curvum</name>
    <dbReference type="NCBI Taxonomy" id="1101404"/>
    <lineage>
        <taxon>Bacteria</taxon>
        <taxon>Pseudomonadati</taxon>
        <taxon>Pseudomonadota</taxon>
        <taxon>Betaproteobacteria</taxon>
        <taxon>Rhodocyclales</taxon>
        <taxon>Rhodocyclaceae</taxon>
        <taxon>Viridibacterium</taxon>
    </lineage>
</organism>
<dbReference type="Proteomes" id="UP001500547">
    <property type="component" value="Unassembled WGS sequence"/>
</dbReference>
<dbReference type="Gene3D" id="3.40.50.720">
    <property type="entry name" value="NAD(P)-binding Rossmann-like Domain"/>
    <property type="match status" value="1"/>
</dbReference>
<proteinExistence type="predicted"/>
<keyword evidence="3" id="KW-1185">Reference proteome</keyword>
<gene>
    <name evidence="2" type="ORF">GCM10025770_01410</name>
</gene>
<reference evidence="3" key="1">
    <citation type="journal article" date="2019" name="Int. J. Syst. Evol. Microbiol.">
        <title>The Global Catalogue of Microorganisms (GCM) 10K type strain sequencing project: providing services to taxonomists for standard genome sequencing and annotation.</title>
        <authorList>
            <consortium name="The Broad Institute Genomics Platform"/>
            <consortium name="The Broad Institute Genome Sequencing Center for Infectious Disease"/>
            <person name="Wu L."/>
            <person name="Ma J."/>
        </authorList>
    </citation>
    <scope>NUCLEOTIDE SEQUENCE [LARGE SCALE GENOMIC DNA]</scope>
    <source>
        <strain evidence="3">JCM 18715</strain>
    </source>
</reference>
<dbReference type="PANTHER" id="PTHR43162">
    <property type="match status" value="1"/>
</dbReference>
<dbReference type="RefSeq" id="WP_345530896.1">
    <property type="nucleotide sequence ID" value="NZ_BAABLD010000001.1"/>
</dbReference>
<name>A0ABP9QBW4_9RHOO</name>
<feature type="domain" description="NmrA-like" evidence="1">
    <location>
        <begin position="2"/>
        <end position="224"/>
    </location>
</feature>
<accession>A0ABP9QBW4</accession>
<dbReference type="EMBL" id="BAABLD010000001">
    <property type="protein sequence ID" value="GAA5157750.1"/>
    <property type="molecule type" value="Genomic_DNA"/>
</dbReference>
<evidence type="ECO:0000313" key="2">
    <source>
        <dbReference type="EMBL" id="GAA5157750.1"/>
    </source>
</evidence>
<dbReference type="PANTHER" id="PTHR43162:SF1">
    <property type="entry name" value="PRESTALK A DIFFERENTIATION PROTEIN A"/>
    <property type="match status" value="1"/>
</dbReference>
<sequence length="279" mass="29997">MSEKILVLGANGNVGRPLVQALLAKGERVKAASRSGTAIGGAEGAVFDYDKPETFATAFDGVDRAYVLLPGGNVNSRELLTPVIEALAARKVKVVLQTALGVDADDSIPYRQVELALERSGTPCVILRPNWFADNFHNFWLGGILQGNIALPAGEGKTSFIDVRDIAASAAAVLTTHRFDGQAFNLTGATAHSYAEAATLIGSTIDKPVRYTAIDDETFVRNMVQIGLSEAYARFLAMIFYPVREGWTAAVNDTVQTLTGQPARSLQDYLRDHVRDLKG</sequence>
<dbReference type="SUPFAM" id="SSF51735">
    <property type="entry name" value="NAD(P)-binding Rossmann-fold domains"/>
    <property type="match status" value="1"/>
</dbReference>
<dbReference type="InterPro" id="IPR036291">
    <property type="entry name" value="NAD(P)-bd_dom_sf"/>
</dbReference>
<evidence type="ECO:0000313" key="3">
    <source>
        <dbReference type="Proteomes" id="UP001500547"/>
    </source>
</evidence>
<dbReference type="CDD" id="cd05269">
    <property type="entry name" value="TMR_SDR_a"/>
    <property type="match status" value="1"/>
</dbReference>
<dbReference type="Pfam" id="PF05368">
    <property type="entry name" value="NmrA"/>
    <property type="match status" value="1"/>
</dbReference>
<dbReference type="InterPro" id="IPR008030">
    <property type="entry name" value="NmrA-like"/>
</dbReference>
<evidence type="ECO:0000259" key="1">
    <source>
        <dbReference type="Pfam" id="PF05368"/>
    </source>
</evidence>
<dbReference type="InterPro" id="IPR051604">
    <property type="entry name" value="Ergot_Alk_Oxidoreductase"/>
</dbReference>